<evidence type="ECO:0000313" key="2">
    <source>
        <dbReference type="Proteomes" id="UP000255167"/>
    </source>
</evidence>
<dbReference type="AlphaFoldDB" id="A0A378F363"/>
<dbReference type="Proteomes" id="UP000255167">
    <property type="component" value="Unassembled WGS sequence"/>
</dbReference>
<organism evidence="1 2">
    <name type="scientific">Klebsiella pneumoniae</name>
    <dbReference type="NCBI Taxonomy" id="573"/>
    <lineage>
        <taxon>Bacteria</taxon>
        <taxon>Pseudomonadati</taxon>
        <taxon>Pseudomonadota</taxon>
        <taxon>Gammaproteobacteria</taxon>
        <taxon>Enterobacterales</taxon>
        <taxon>Enterobacteriaceae</taxon>
        <taxon>Klebsiella/Raoultella group</taxon>
        <taxon>Klebsiella</taxon>
        <taxon>Klebsiella pneumoniae complex</taxon>
    </lineage>
</organism>
<proteinExistence type="predicted"/>
<name>A0A378F363_KLEPN</name>
<protein>
    <submittedName>
        <fullName evidence="1">Uncharacterized protein</fullName>
    </submittedName>
</protein>
<gene>
    <name evidence="1" type="ORF">NCTC9617_00345</name>
</gene>
<dbReference type="EMBL" id="UGNC01000003">
    <property type="protein sequence ID" value="STW38827.1"/>
    <property type="molecule type" value="Genomic_DNA"/>
</dbReference>
<sequence length="59" mass="6800">MLRKLWGKKGIPNSSRIEDVLIEQNRELSNVLNMLVKNSGPGRSIIELRDIERAIKTLR</sequence>
<reference evidence="1 2" key="1">
    <citation type="submission" date="2018-06" db="EMBL/GenBank/DDBJ databases">
        <authorList>
            <consortium name="Pathogen Informatics"/>
            <person name="Doyle S."/>
        </authorList>
    </citation>
    <scope>NUCLEOTIDE SEQUENCE [LARGE SCALE GENOMIC DNA]</scope>
    <source>
        <strain evidence="1 2">NCTC9617</strain>
    </source>
</reference>
<evidence type="ECO:0000313" key="1">
    <source>
        <dbReference type="EMBL" id="STW38827.1"/>
    </source>
</evidence>
<accession>A0A378F363</accession>